<feature type="transmembrane region" description="Helical" evidence="9">
    <location>
        <begin position="193"/>
        <end position="214"/>
    </location>
</feature>
<evidence type="ECO:0000256" key="3">
    <source>
        <dbReference type="ARBA" id="ARBA00022449"/>
    </source>
</evidence>
<evidence type="ECO:0000256" key="6">
    <source>
        <dbReference type="ARBA" id="ARBA00022989"/>
    </source>
</evidence>
<dbReference type="InterPro" id="IPR038770">
    <property type="entry name" value="Na+/solute_symporter_sf"/>
</dbReference>
<dbReference type="Proteomes" id="UP000001680">
    <property type="component" value="Chromosome 3"/>
</dbReference>
<comment type="subcellular location">
    <subcellularLocation>
        <location evidence="1">Cell membrane</location>
        <topology evidence="1">Multi-pass membrane protein</topology>
    </subcellularLocation>
</comment>
<evidence type="ECO:0000259" key="10">
    <source>
        <dbReference type="Pfam" id="PF00999"/>
    </source>
</evidence>
<evidence type="ECO:0000256" key="1">
    <source>
        <dbReference type="ARBA" id="ARBA00004651"/>
    </source>
</evidence>
<dbReference type="PANTHER" id="PTHR32507:SF8">
    <property type="entry name" value="CNH1P"/>
    <property type="match status" value="1"/>
</dbReference>
<keyword evidence="6 9" id="KW-1133">Transmembrane helix</keyword>
<proteinExistence type="predicted"/>
<feature type="transmembrane region" description="Helical" evidence="9">
    <location>
        <begin position="32"/>
        <end position="52"/>
    </location>
</feature>
<dbReference type="Gene3D" id="1.20.1530.20">
    <property type="match status" value="1"/>
</dbReference>
<feature type="transmembrane region" description="Helical" evidence="9">
    <location>
        <begin position="376"/>
        <end position="395"/>
    </location>
</feature>
<evidence type="ECO:0000256" key="2">
    <source>
        <dbReference type="ARBA" id="ARBA00022448"/>
    </source>
</evidence>
<dbReference type="PANTHER" id="PTHR32507">
    <property type="entry name" value="NA(+)/H(+) ANTIPORTER 1"/>
    <property type="match status" value="1"/>
</dbReference>
<sequence>MHETLWYLIIGAVLMGMGVATSALRRLPCSTAMIYLVLGVALGPSGVGLLHLDIERDARLLREIVEVALLVSLFAIGLRLRVPLSDKLWLVPCRLGLLAMIVTVPLLAGCAVLTLGLGWGPALLLAAILAPTDPVLAHDVQVHDPGDRDLVRFALSGEGGMNDGIALPFALAGLALCGVPDTPHGPPPLSGTFALAVLWGIAGAAAIGGLLGAATTKAIGRLRTRYAQALGFEGFFALALIVLSFGAAQFAHTFGFIATFAAGVAMRRVEHRASGDRPPREVIGQVDSEDVSATEKHPEKVHAFMAESVLDFTIELERIAEALVMTMIGSVLGTLSAPLVTWGAIALALVLFVAVRPFAVLLTLTGSHATLAQRRLMAWFGIRGIGSFYYLLFALEHGPSSTVRPLAAPVLAVVVASVIAHGISATPLMDWYYRLQHRRGP</sequence>
<dbReference type="HOGENOM" id="CLU_008635_6_1_4"/>
<dbReference type="InterPro" id="IPR006153">
    <property type="entry name" value="Cation/H_exchanger_TM"/>
</dbReference>
<dbReference type="KEGG" id="bac:BamMC406_6339"/>
<feature type="transmembrane region" description="Helical" evidence="9">
    <location>
        <begin position="64"/>
        <end position="82"/>
    </location>
</feature>
<dbReference type="GO" id="GO:0005886">
    <property type="term" value="C:plasma membrane"/>
    <property type="evidence" value="ECO:0007669"/>
    <property type="project" value="UniProtKB-SubCell"/>
</dbReference>
<keyword evidence="8 9" id="KW-0472">Membrane</keyword>
<feature type="transmembrane region" description="Helical" evidence="9">
    <location>
        <begin position="6"/>
        <end position="25"/>
    </location>
</feature>
<dbReference type="GO" id="GO:0015297">
    <property type="term" value="F:antiporter activity"/>
    <property type="evidence" value="ECO:0007669"/>
    <property type="project" value="UniProtKB-KW"/>
</dbReference>
<keyword evidence="3" id="KW-0050">Antiport</keyword>
<evidence type="ECO:0000313" key="11">
    <source>
        <dbReference type="EMBL" id="ACB68771.1"/>
    </source>
</evidence>
<dbReference type="EMBL" id="CP001027">
    <property type="protein sequence ID" value="ACB68771.1"/>
    <property type="molecule type" value="Genomic_DNA"/>
</dbReference>
<evidence type="ECO:0000256" key="5">
    <source>
        <dbReference type="ARBA" id="ARBA00022692"/>
    </source>
</evidence>
<dbReference type="GO" id="GO:1902600">
    <property type="term" value="P:proton transmembrane transport"/>
    <property type="evidence" value="ECO:0007669"/>
    <property type="project" value="InterPro"/>
</dbReference>
<evidence type="ECO:0000313" key="12">
    <source>
        <dbReference type="Proteomes" id="UP000001680"/>
    </source>
</evidence>
<dbReference type="Pfam" id="PF00999">
    <property type="entry name" value="Na_H_Exchanger"/>
    <property type="match status" value="1"/>
</dbReference>
<gene>
    <name evidence="11" type="ordered locus">BamMC406_6339</name>
</gene>
<feature type="domain" description="Cation/H+ exchanger transmembrane" evidence="10">
    <location>
        <begin position="19"/>
        <end position="431"/>
    </location>
</feature>
<accession>B1Z4V8</accession>
<dbReference type="OrthoDB" id="9810860at2"/>
<reference evidence="12" key="1">
    <citation type="submission" date="2008-04" db="EMBL/GenBank/DDBJ databases">
        <title>Complete sequence of chromosome 3 of Burkholderia ambifaria MC40-6.</title>
        <authorList>
            <person name="Copeland A."/>
            <person name="Lucas S."/>
            <person name="Lapidus A."/>
            <person name="Glavina del Rio T."/>
            <person name="Dalin E."/>
            <person name="Tice H."/>
            <person name="Pitluck S."/>
            <person name="Chain P."/>
            <person name="Malfatti S."/>
            <person name="Shin M."/>
            <person name="Vergez L."/>
            <person name="Lang D."/>
            <person name="Schmutz J."/>
            <person name="Larimer F."/>
            <person name="Land M."/>
            <person name="Hauser L."/>
            <person name="Kyrpides N."/>
            <person name="Lykidis A."/>
            <person name="Ramette A."/>
            <person name="Konstantinidis K."/>
            <person name="Tiedje J."/>
            <person name="Richardson P."/>
        </authorList>
    </citation>
    <scope>NUCLEOTIDE SEQUENCE [LARGE SCALE GENOMIC DNA]</scope>
    <source>
        <strain evidence="12">MC40-6</strain>
    </source>
</reference>
<name>B1Z4V8_BURA4</name>
<protein>
    <submittedName>
        <fullName evidence="11">Sodium/hydrogen exchanger</fullName>
    </submittedName>
</protein>
<dbReference type="AlphaFoldDB" id="B1Z4V8"/>
<keyword evidence="5 9" id="KW-0812">Transmembrane</keyword>
<dbReference type="RefSeq" id="WP_012372655.1">
    <property type="nucleotide sequence ID" value="NC_010557.1"/>
</dbReference>
<organism evidence="11 12">
    <name type="scientific">Burkholderia ambifaria (strain MC40-6)</name>
    <dbReference type="NCBI Taxonomy" id="398577"/>
    <lineage>
        <taxon>Bacteria</taxon>
        <taxon>Pseudomonadati</taxon>
        <taxon>Pseudomonadota</taxon>
        <taxon>Betaproteobacteria</taxon>
        <taxon>Burkholderiales</taxon>
        <taxon>Burkholderiaceae</taxon>
        <taxon>Burkholderia</taxon>
        <taxon>Burkholderia cepacia complex</taxon>
    </lineage>
</organism>
<keyword evidence="7" id="KW-0406">Ion transport</keyword>
<evidence type="ECO:0000256" key="4">
    <source>
        <dbReference type="ARBA" id="ARBA00022475"/>
    </source>
</evidence>
<evidence type="ECO:0000256" key="7">
    <source>
        <dbReference type="ARBA" id="ARBA00023065"/>
    </source>
</evidence>
<feature type="transmembrane region" description="Helical" evidence="9">
    <location>
        <begin position="407"/>
        <end position="429"/>
    </location>
</feature>
<evidence type="ECO:0000256" key="9">
    <source>
        <dbReference type="SAM" id="Phobius"/>
    </source>
</evidence>
<feature type="transmembrane region" description="Helical" evidence="9">
    <location>
        <begin position="94"/>
        <end position="119"/>
    </location>
</feature>
<keyword evidence="4" id="KW-1003">Cell membrane</keyword>
<keyword evidence="2" id="KW-0813">Transport</keyword>
<evidence type="ECO:0000256" key="8">
    <source>
        <dbReference type="ARBA" id="ARBA00023136"/>
    </source>
</evidence>